<reference evidence="2" key="1">
    <citation type="submission" date="2023-07" db="EMBL/GenBank/DDBJ databases">
        <title>A collection of bacterial strains from the Burkholderia cepacia Research Laboratory and Repository.</title>
        <authorList>
            <person name="Lipuma J."/>
            <person name="Spilker T."/>
            <person name="Caverly L."/>
        </authorList>
    </citation>
    <scope>NUCLEOTIDE SEQUENCE</scope>
    <source>
        <strain evidence="2">AU42020</strain>
    </source>
</reference>
<gene>
    <name evidence="2" type="ORF">QZM52_14005</name>
</gene>
<name>A0ABT8PBA6_9BURK</name>
<protein>
    <submittedName>
        <fullName evidence="2">Uncharacterized protein</fullName>
    </submittedName>
</protein>
<accession>A0ABT8PBA6</accession>
<evidence type="ECO:0000313" key="2">
    <source>
        <dbReference type="EMBL" id="MDN7932398.1"/>
    </source>
</evidence>
<comment type="caution">
    <text evidence="2">The sequence shown here is derived from an EMBL/GenBank/DDBJ whole genome shotgun (WGS) entry which is preliminary data.</text>
</comment>
<feature type="region of interest" description="Disordered" evidence="1">
    <location>
        <begin position="1"/>
        <end position="27"/>
    </location>
</feature>
<keyword evidence="3" id="KW-1185">Reference proteome</keyword>
<evidence type="ECO:0000256" key="1">
    <source>
        <dbReference type="SAM" id="MobiDB-lite"/>
    </source>
</evidence>
<dbReference type="Proteomes" id="UP001171606">
    <property type="component" value="Unassembled WGS sequence"/>
</dbReference>
<dbReference type="RefSeq" id="WP_226263194.1">
    <property type="nucleotide sequence ID" value="NZ_JAIZQL010000010.1"/>
</dbReference>
<evidence type="ECO:0000313" key="3">
    <source>
        <dbReference type="Proteomes" id="UP001171606"/>
    </source>
</evidence>
<dbReference type="EMBL" id="JAUJSQ010000004">
    <property type="protein sequence ID" value="MDN7932398.1"/>
    <property type="molecule type" value="Genomic_DNA"/>
</dbReference>
<organism evidence="2 3">
    <name type="scientific">Burkholderia metallica</name>
    <dbReference type="NCBI Taxonomy" id="488729"/>
    <lineage>
        <taxon>Bacteria</taxon>
        <taxon>Pseudomonadati</taxon>
        <taxon>Pseudomonadota</taxon>
        <taxon>Betaproteobacteria</taxon>
        <taxon>Burkholderiales</taxon>
        <taxon>Burkholderiaceae</taxon>
        <taxon>Burkholderia</taxon>
        <taxon>Burkholderia cepacia complex</taxon>
    </lineage>
</organism>
<proteinExistence type="predicted"/>
<sequence length="70" mass="7947">MSVGAQPPASASTGFPAGRPGSPRRSMHTRCIRDRPFRTACHAHARFLDWMAINARCAQRDTRRNRQIER</sequence>